<gene>
    <name evidence="1" type="ORF">L873DRAFT_1814071</name>
</gene>
<protein>
    <submittedName>
        <fullName evidence="1">Uncharacterized protein</fullName>
    </submittedName>
</protein>
<sequence>MKKVIRLDGLPDHQIALFDRHQLLTVYRFHKMRRIVTTAAGGGGRFMAACLESQS</sequence>
<evidence type="ECO:0000313" key="1">
    <source>
        <dbReference type="EMBL" id="RPA94560.1"/>
    </source>
</evidence>
<name>A0A3N4JDP7_9PEZI</name>
<proteinExistence type="predicted"/>
<dbReference type="AlphaFoldDB" id="A0A3N4JDP7"/>
<dbReference type="EMBL" id="ML120435">
    <property type="protein sequence ID" value="RPA94560.1"/>
    <property type="molecule type" value="Genomic_DNA"/>
</dbReference>
<keyword evidence="2" id="KW-1185">Reference proteome</keyword>
<accession>A0A3N4JDP7</accession>
<dbReference type="Proteomes" id="UP000276215">
    <property type="component" value="Unassembled WGS sequence"/>
</dbReference>
<organism evidence="1 2">
    <name type="scientific">Choiromyces venosus 120613-1</name>
    <dbReference type="NCBI Taxonomy" id="1336337"/>
    <lineage>
        <taxon>Eukaryota</taxon>
        <taxon>Fungi</taxon>
        <taxon>Dikarya</taxon>
        <taxon>Ascomycota</taxon>
        <taxon>Pezizomycotina</taxon>
        <taxon>Pezizomycetes</taxon>
        <taxon>Pezizales</taxon>
        <taxon>Tuberaceae</taxon>
        <taxon>Choiromyces</taxon>
    </lineage>
</organism>
<reference evidence="1 2" key="1">
    <citation type="journal article" date="2018" name="Nat. Ecol. Evol.">
        <title>Pezizomycetes genomes reveal the molecular basis of ectomycorrhizal truffle lifestyle.</title>
        <authorList>
            <person name="Murat C."/>
            <person name="Payen T."/>
            <person name="Noel B."/>
            <person name="Kuo A."/>
            <person name="Morin E."/>
            <person name="Chen J."/>
            <person name="Kohler A."/>
            <person name="Krizsan K."/>
            <person name="Balestrini R."/>
            <person name="Da Silva C."/>
            <person name="Montanini B."/>
            <person name="Hainaut M."/>
            <person name="Levati E."/>
            <person name="Barry K.W."/>
            <person name="Belfiori B."/>
            <person name="Cichocki N."/>
            <person name="Clum A."/>
            <person name="Dockter R.B."/>
            <person name="Fauchery L."/>
            <person name="Guy J."/>
            <person name="Iotti M."/>
            <person name="Le Tacon F."/>
            <person name="Lindquist E.A."/>
            <person name="Lipzen A."/>
            <person name="Malagnac F."/>
            <person name="Mello A."/>
            <person name="Molinier V."/>
            <person name="Miyauchi S."/>
            <person name="Poulain J."/>
            <person name="Riccioni C."/>
            <person name="Rubini A."/>
            <person name="Sitrit Y."/>
            <person name="Splivallo R."/>
            <person name="Traeger S."/>
            <person name="Wang M."/>
            <person name="Zifcakova L."/>
            <person name="Wipf D."/>
            <person name="Zambonelli A."/>
            <person name="Paolocci F."/>
            <person name="Nowrousian M."/>
            <person name="Ottonello S."/>
            <person name="Baldrian P."/>
            <person name="Spatafora J.W."/>
            <person name="Henrissat B."/>
            <person name="Nagy L.G."/>
            <person name="Aury J.M."/>
            <person name="Wincker P."/>
            <person name="Grigoriev I.V."/>
            <person name="Bonfante P."/>
            <person name="Martin F.M."/>
        </authorList>
    </citation>
    <scope>NUCLEOTIDE SEQUENCE [LARGE SCALE GENOMIC DNA]</scope>
    <source>
        <strain evidence="1 2">120613-1</strain>
    </source>
</reference>
<evidence type="ECO:0000313" key="2">
    <source>
        <dbReference type="Proteomes" id="UP000276215"/>
    </source>
</evidence>